<feature type="domain" description="Type I restriction modification DNA specificity" evidence="5">
    <location>
        <begin position="170"/>
        <end position="345"/>
    </location>
</feature>
<organism evidence="6">
    <name type="scientific">bioreactor metagenome</name>
    <dbReference type="NCBI Taxonomy" id="1076179"/>
    <lineage>
        <taxon>unclassified sequences</taxon>
        <taxon>metagenomes</taxon>
        <taxon>ecological metagenomes</taxon>
    </lineage>
</organism>
<gene>
    <name evidence="6" type="ORF">SDC9_113992</name>
</gene>
<dbReference type="Gene3D" id="3.90.220.20">
    <property type="entry name" value="DNA methylase specificity domains"/>
    <property type="match status" value="2"/>
</dbReference>
<dbReference type="PANTHER" id="PTHR30408">
    <property type="entry name" value="TYPE-1 RESTRICTION ENZYME ECOKI SPECIFICITY PROTEIN"/>
    <property type="match status" value="1"/>
</dbReference>
<dbReference type="CDD" id="cd17246">
    <property type="entry name" value="RMtype1_S_SonII-TRD2-CR2_like"/>
    <property type="match status" value="1"/>
</dbReference>
<comment type="caution">
    <text evidence="6">The sequence shown here is derived from an EMBL/GenBank/DDBJ whole genome shotgun (WGS) entry which is preliminary data.</text>
</comment>
<dbReference type="InterPro" id="IPR000055">
    <property type="entry name" value="Restrct_endonuc_typeI_TRD"/>
</dbReference>
<name>A0A645BNX5_9ZZZZ</name>
<accession>A0A645BNX5</accession>
<evidence type="ECO:0000313" key="6">
    <source>
        <dbReference type="EMBL" id="MPM67076.1"/>
    </source>
</evidence>
<proteinExistence type="inferred from homology"/>
<dbReference type="InterPro" id="IPR044946">
    <property type="entry name" value="Restrct_endonuc_typeI_TRD_sf"/>
</dbReference>
<dbReference type="Pfam" id="PF01420">
    <property type="entry name" value="Methylase_S"/>
    <property type="match status" value="2"/>
</dbReference>
<keyword evidence="2" id="KW-0680">Restriction system</keyword>
<sequence>MKNNKIRDDNISKISVECHDRLSRSKIKENDILFSIAGTLGRMSVIPKSYLPANTNQALAIIRLKKEQYVPYVYWALQSHNVYKVITSIATTGAQPNLSLKQIENLEIISPPLKEQQKIAEILSTVEKQIQQINQLVEKTSQLKTGIMHELFTKGIGHATFKQSELGSIPSSWVVTTIESISLKIMGGGTPSRKNRDFYIGKIPWVTVKDMQGDFYQVGSQEYINEEAIKKSASILIDPGNIIVATRIALGKGFINTRSIAINQDLKAIYLNNDKIYNEYFLYWYLSMAEFIKSLGSGTTVKGIRVEQLIKLKLPLPPLVEQKKITEILSCLDEDIEGYKKEKVEYEKLKKGLMQELLTGKKRVKVD</sequence>
<dbReference type="EMBL" id="VSSQ01021468">
    <property type="protein sequence ID" value="MPM67076.1"/>
    <property type="molecule type" value="Genomic_DNA"/>
</dbReference>
<feature type="coiled-coil region" evidence="4">
    <location>
        <begin position="329"/>
        <end position="356"/>
    </location>
</feature>
<evidence type="ECO:0000256" key="3">
    <source>
        <dbReference type="ARBA" id="ARBA00023125"/>
    </source>
</evidence>
<dbReference type="GO" id="GO:0009307">
    <property type="term" value="P:DNA restriction-modification system"/>
    <property type="evidence" value="ECO:0007669"/>
    <property type="project" value="UniProtKB-KW"/>
</dbReference>
<dbReference type="GO" id="GO:0003677">
    <property type="term" value="F:DNA binding"/>
    <property type="evidence" value="ECO:0007669"/>
    <property type="project" value="UniProtKB-KW"/>
</dbReference>
<dbReference type="PANTHER" id="PTHR30408:SF12">
    <property type="entry name" value="TYPE I RESTRICTION ENZYME MJAVIII SPECIFICITY SUBUNIT"/>
    <property type="match status" value="1"/>
</dbReference>
<evidence type="ECO:0000256" key="1">
    <source>
        <dbReference type="ARBA" id="ARBA00010923"/>
    </source>
</evidence>
<dbReference type="AlphaFoldDB" id="A0A645BNX5"/>
<dbReference type="InterPro" id="IPR052021">
    <property type="entry name" value="Type-I_RS_S_subunit"/>
</dbReference>
<protein>
    <recommendedName>
        <fullName evidence="5">Type I restriction modification DNA specificity domain-containing protein</fullName>
    </recommendedName>
</protein>
<keyword evidence="4" id="KW-0175">Coiled coil</keyword>
<feature type="domain" description="Type I restriction modification DNA specificity" evidence="5">
    <location>
        <begin position="13"/>
        <end position="135"/>
    </location>
</feature>
<comment type="similarity">
    <text evidence="1">Belongs to the type-I restriction system S methylase family.</text>
</comment>
<evidence type="ECO:0000256" key="4">
    <source>
        <dbReference type="SAM" id="Coils"/>
    </source>
</evidence>
<keyword evidence="3" id="KW-0238">DNA-binding</keyword>
<reference evidence="6" key="1">
    <citation type="submission" date="2019-08" db="EMBL/GenBank/DDBJ databases">
        <authorList>
            <person name="Kucharzyk K."/>
            <person name="Murdoch R.W."/>
            <person name="Higgins S."/>
            <person name="Loffler F."/>
        </authorList>
    </citation>
    <scope>NUCLEOTIDE SEQUENCE</scope>
</reference>
<dbReference type="Gene3D" id="1.10.287.1120">
    <property type="entry name" value="Bipartite methylase S protein"/>
    <property type="match status" value="1"/>
</dbReference>
<dbReference type="SUPFAM" id="SSF116734">
    <property type="entry name" value="DNA methylase specificity domain"/>
    <property type="match status" value="2"/>
</dbReference>
<evidence type="ECO:0000256" key="2">
    <source>
        <dbReference type="ARBA" id="ARBA00022747"/>
    </source>
</evidence>
<evidence type="ECO:0000259" key="5">
    <source>
        <dbReference type="Pfam" id="PF01420"/>
    </source>
</evidence>